<comment type="subcellular location">
    <subcellularLocation>
        <location evidence="1">Cell inner membrane</location>
    </subcellularLocation>
</comment>
<evidence type="ECO:0008006" key="9">
    <source>
        <dbReference type="Google" id="ProtNLM"/>
    </source>
</evidence>
<gene>
    <name evidence="7" type="ORF">AMJ52_02505</name>
</gene>
<keyword evidence="5" id="KW-0472">Membrane</keyword>
<keyword evidence="2" id="KW-1003">Cell membrane</keyword>
<evidence type="ECO:0000256" key="4">
    <source>
        <dbReference type="ARBA" id="ARBA00022679"/>
    </source>
</evidence>
<keyword evidence="4" id="KW-0808">Transferase</keyword>
<keyword evidence="6" id="KW-0012">Acyltransferase</keyword>
<evidence type="ECO:0000256" key="5">
    <source>
        <dbReference type="ARBA" id="ARBA00023136"/>
    </source>
</evidence>
<keyword evidence="3" id="KW-0997">Cell inner membrane</keyword>
<dbReference type="GO" id="GO:0009247">
    <property type="term" value="P:glycolipid biosynthetic process"/>
    <property type="evidence" value="ECO:0007669"/>
    <property type="project" value="UniProtKB-ARBA"/>
</dbReference>
<dbReference type="Proteomes" id="UP000051012">
    <property type="component" value="Unassembled WGS sequence"/>
</dbReference>
<comment type="caution">
    <text evidence="7">The sequence shown here is derived from an EMBL/GenBank/DDBJ whole genome shotgun (WGS) entry which is preliminary data.</text>
</comment>
<evidence type="ECO:0000313" key="7">
    <source>
        <dbReference type="EMBL" id="KPJ73937.1"/>
    </source>
</evidence>
<name>A0A0S7YGT1_UNCT6</name>
<proteinExistence type="predicted"/>
<evidence type="ECO:0000256" key="2">
    <source>
        <dbReference type="ARBA" id="ARBA00022475"/>
    </source>
</evidence>
<organism evidence="7 8">
    <name type="scientific">candidate division TA06 bacterium DG_78</name>
    <dbReference type="NCBI Taxonomy" id="1703772"/>
    <lineage>
        <taxon>Bacteria</taxon>
        <taxon>Bacteria division TA06</taxon>
    </lineage>
</organism>
<evidence type="ECO:0000256" key="1">
    <source>
        <dbReference type="ARBA" id="ARBA00004533"/>
    </source>
</evidence>
<evidence type="ECO:0000313" key="8">
    <source>
        <dbReference type="Proteomes" id="UP000051012"/>
    </source>
</evidence>
<dbReference type="EMBL" id="LJNI01000021">
    <property type="protein sequence ID" value="KPJ73937.1"/>
    <property type="molecule type" value="Genomic_DNA"/>
</dbReference>
<dbReference type="InterPro" id="IPR004960">
    <property type="entry name" value="LipA_acyltrans"/>
</dbReference>
<dbReference type="GO" id="GO:0005886">
    <property type="term" value="C:plasma membrane"/>
    <property type="evidence" value="ECO:0007669"/>
    <property type="project" value="UniProtKB-SubCell"/>
</dbReference>
<dbReference type="GO" id="GO:0016746">
    <property type="term" value="F:acyltransferase activity"/>
    <property type="evidence" value="ECO:0007669"/>
    <property type="project" value="UniProtKB-KW"/>
</dbReference>
<dbReference type="PANTHER" id="PTHR30606">
    <property type="entry name" value="LIPID A BIOSYNTHESIS LAUROYL ACYLTRANSFERASE"/>
    <property type="match status" value="1"/>
</dbReference>
<sequence>MKLLVQLQKFGIFFIRVIPLKLADKIAAGIGILCCYLLKTKRTYIQNNLMHIFADENISVEQCNHYVKNTFINFARVMVDFFRLGSISKKDIISSVKPFGVIEHTTQGLSFKRGVVLITLHLGNWDYAGSYLAALGVPMSALVEETESEMFDLYTKHRERTGMQTFSVVRAGYAFLHTIKNNRVLAVLADRDIMKNGITVDFYSGKRNIPKGLAEIVIKRKLPVLFAYMVLNPNKGLHRYLGVIEPPIVFNGTTDEFNRLMVTKFQYYIRSYPDQWLVFHPEWVE</sequence>
<evidence type="ECO:0000256" key="3">
    <source>
        <dbReference type="ARBA" id="ARBA00022519"/>
    </source>
</evidence>
<dbReference type="PANTHER" id="PTHR30606:SF10">
    <property type="entry name" value="PHOSPHATIDYLINOSITOL MANNOSIDE ACYLTRANSFERASE"/>
    <property type="match status" value="1"/>
</dbReference>
<reference evidence="7 8" key="1">
    <citation type="journal article" date="2015" name="Microbiome">
        <title>Genomic resolution of linkages in carbon, nitrogen, and sulfur cycling among widespread estuary sediment bacteria.</title>
        <authorList>
            <person name="Baker B.J."/>
            <person name="Lazar C.S."/>
            <person name="Teske A.P."/>
            <person name="Dick G.J."/>
        </authorList>
    </citation>
    <scope>NUCLEOTIDE SEQUENCE [LARGE SCALE GENOMIC DNA]</scope>
    <source>
        <strain evidence="7">DG_78</strain>
    </source>
</reference>
<accession>A0A0S7YGT1</accession>
<dbReference type="CDD" id="cd07984">
    <property type="entry name" value="LPLAT_LABLAT-like"/>
    <property type="match status" value="1"/>
</dbReference>
<protein>
    <recommendedName>
        <fullName evidence="9">Lipid A biosynthesis acyltransferase</fullName>
    </recommendedName>
</protein>
<evidence type="ECO:0000256" key="6">
    <source>
        <dbReference type="ARBA" id="ARBA00023315"/>
    </source>
</evidence>
<dbReference type="Pfam" id="PF03279">
    <property type="entry name" value="Lip_A_acyltrans"/>
    <property type="match status" value="1"/>
</dbReference>
<dbReference type="AlphaFoldDB" id="A0A0S7YGT1"/>